<dbReference type="EC" id="1.1.1.234" evidence="5"/>
<gene>
    <name evidence="11" type="primary">DFR</name>
</gene>
<evidence type="ECO:0000256" key="3">
    <source>
        <dbReference type="ARBA" id="ARBA00023241"/>
    </source>
</evidence>
<dbReference type="PANTHER" id="PTHR10366">
    <property type="entry name" value="NAD DEPENDENT EPIMERASE/DEHYDRATASE"/>
    <property type="match status" value="1"/>
</dbReference>
<organism evidence="11">
    <name type="scientific">Garcinia mangostana</name>
    <name type="common">Mangosteen</name>
    <dbReference type="NCBI Taxonomy" id="58228"/>
    <lineage>
        <taxon>Eukaryota</taxon>
        <taxon>Viridiplantae</taxon>
        <taxon>Streptophyta</taxon>
        <taxon>Embryophyta</taxon>
        <taxon>Tracheophyta</taxon>
        <taxon>Spermatophyta</taxon>
        <taxon>Magnoliopsida</taxon>
        <taxon>eudicotyledons</taxon>
        <taxon>Gunneridae</taxon>
        <taxon>Pentapetalae</taxon>
        <taxon>rosids</taxon>
        <taxon>fabids</taxon>
        <taxon>Malpighiales</taxon>
        <taxon>Clusiaceae</taxon>
        <taxon>Garcinieae</taxon>
        <taxon>Garcinia</taxon>
    </lineage>
</organism>
<dbReference type="FunFam" id="3.40.50.720:FF:000085">
    <property type="entry name" value="Dihydroflavonol reductase"/>
    <property type="match status" value="1"/>
</dbReference>
<evidence type="ECO:0000256" key="6">
    <source>
        <dbReference type="ARBA" id="ARBA00039057"/>
    </source>
</evidence>
<dbReference type="Pfam" id="PF01370">
    <property type="entry name" value="Epimerase"/>
    <property type="match status" value="1"/>
</dbReference>
<protein>
    <recommendedName>
        <fullName evidence="7">Flavanone 4-reductase</fullName>
        <ecNumber evidence="6">1.1.1.219</ecNumber>
        <ecNumber evidence="5">1.1.1.234</ecNumber>
    </recommendedName>
</protein>
<dbReference type="InterPro" id="IPR050425">
    <property type="entry name" value="NAD(P)_dehydrat-like"/>
</dbReference>
<dbReference type="AlphaFoldDB" id="B9UZ50"/>
<proteinExistence type="evidence at transcript level"/>
<dbReference type="Gene3D" id="3.40.50.720">
    <property type="entry name" value="NAD(P)-binding Rossmann-like Domain"/>
    <property type="match status" value="1"/>
</dbReference>
<keyword evidence="3" id="KW-0284">Flavonoid biosynthesis</keyword>
<comment type="similarity">
    <text evidence="4">Belongs to the NAD(P)-dependent epimerase/dehydratase family. Dihydroflavonol-4-reductase subfamily.</text>
</comment>
<reference evidence="11" key="1">
    <citation type="journal article" date="2009" name="Planta">
        <title>A MYB transcription factor regulates anthocyanin biosynthesis in mangosteen (Garcinia mangostana L.) fruit during ripening.</title>
        <authorList>
            <person name="Palapol Y."/>
            <person name="Ketsa S."/>
            <person name="Lin-Wang K."/>
            <person name="Ferguson I.B."/>
            <person name="Allan A.C."/>
        </authorList>
    </citation>
    <scope>NUCLEOTIDE SEQUENCE</scope>
    <source>
        <tissue evidence="11">Fruit pericarp</tissue>
    </source>
</reference>
<dbReference type="SUPFAM" id="SSF51735">
    <property type="entry name" value="NAD(P)-binding Rossmann-fold domains"/>
    <property type="match status" value="1"/>
</dbReference>
<sequence>MGSQNEIVCVTGASGFIGSWLVMRLLERGYTVRATVRDPDNAKKVQHLLELPKAKTHLTLWKAELGIEGSFDEAIQGCSGVFHVATPMDFESKDPENEVIKPTIDGMIDILKSCAKAKVRRIVFTASAGALDVEEHRRPVYDENCWSDLEFINSVKMTGWMYFVSKTKAERAAWKFAKENNLDFISIIPSLVVGPFIMQSMPPSLISALALITGNEGHYTILKQGHYVHLDDLVESHIYLYENPKAEGRYICSNYDVNIFELANMLNKKYPEYNIPTTFKGIEENLPSVIFSSKKLLDHGFEFKYTLDDMFQGAVETCRKKGLIPLSHFNNDAK</sequence>
<dbReference type="EMBL" id="FJ197130">
    <property type="protein sequence ID" value="ACM62744.1"/>
    <property type="molecule type" value="mRNA"/>
</dbReference>
<comment type="catalytic activity">
    <reaction evidence="8">
        <text>(2S)-flavan-4-ol + NADP(+) = (2S)-flavanone + NADPH + H(+)</text>
        <dbReference type="Rhea" id="RHEA:11228"/>
        <dbReference type="ChEBI" id="CHEBI:15378"/>
        <dbReference type="ChEBI" id="CHEBI:15605"/>
        <dbReference type="ChEBI" id="CHEBI:15606"/>
        <dbReference type="ChEBI" id="CHEBI:57783"/>
        <dbReference type="ChEBI" id="CHEBI:58349"/>
        <dbReference type="EC" id="1.1.1.234"/>
    </reaction>
</comment>
<dbReference type="PANTHER" id="PTHR10366:SF564">
    <property type="entry name" value="STEROL-4-ALPHA-CARBOXYLATE 3-DEHYDROGENASE, DECARBOXYLATING"/>
    <property type="match status" value="1"/>
</dbReference>
<evidence type="ECO:0000256" key="5">
    <source>
        <dbReference type="ARBA" id="ARBA00039055"/>
    </source>
</evidence>
<keyword evidence="1" id="KW-0521">NADP</keyword>
<evidence type="ECO:0000256" key="1">
    <source>
        <dbReference type="ARBA" id="ARBA00022857"/>
    </source>
</evidence>
<evidence type="ECO:0000259" key="10">
    <source>
        <dbReference type="Pfam" id="PF01370"/>
    </source>
</evidence>
<dbReference type="GO" id="GO:0045552">
    <property type="term" value="F:dihydroflavanol 4-reductase activity"/>
    <property type="evidence" value="ECO:0007669"/>
    <property type="project" value="UniProtKB-EC"/>
</dbReference>
<dbReference type="InterPro" id="IPR036291">
    <property type="entry name" value="NAD(P)-bd_dom_sf"/>
</dbReference>
<accession>B9UZ50</accession>
<dbReference type="CDD" id="cd08958">
    <property type="entry name" value="FR_SDR_e"/>
    <property type="match status" value="1"/>
</dbReference>
<name>B9UZ50_GARMA</name>
<evidence type="ECO:0000256" key="8">
    <source>
        <dbReference type="ARBA" id="ARBA00048870"/>
    </source>
</evidence>
<evidence type="ECO:0000256" key="2">
    <source>
        <dbReference type="ARBA" id="ARBA00023002"/>
    </source>
</evidence>
<comment type="catalytic activity">
    <reaction evidence="9">
        <text>a (2R,3S,4S)-leucoanthocyanidin + NADP(+) = a (2R,3R)-dihydroflavonol + NADPH + H(+)</text>
        <dbReference type="Rhea" id="RHEA:54444"/>
        <dbReference type="ChEBI" id="CHEBI:15378"/>
        <dbReference type="ChEBI" id="CHEBI:57783"/>
        <dbReference type="ChEBI" id="CHEBI:58349"/>
        <dbReference type="ChEBI" id="CHEBI:138176"/>
        <dbReference type="ChEBI" id="CHEBI:138188"/>
        <dbReference type="EC" id="1.1.1.219"/>
    </reaction>
</comment>
<evidence type="ECO:0000256" key="7">
    <source>
        <dbReference type="ARBA" id="ARBA00042087"/>
    </source>
</evidence>
<dbReference type="EC" id="1.1.1.219" evidence="6"/>
<dbReference type="GO" id="GO:0009718">
    <property type="term" value="P:anthocyanin-containing compound biosynthetic process"/>
    <property type="evidence" value="ECO:0007669"/>
    <property type="project" value="TreeGrafter"/>
</dbReference>
<evidence type="ECO:0000313" key="11">
    <source>
        <dbReference type="EMBL" id="ACM62744.1"/>
    </source>
</evidence>
<dbReference type="GO" id="GO:0047890">
    <property type="term" value="F:flavanone 4-reductase activity"/>
    <property type="evidence" value="ECO:0007669"/>
    <property type="project" value="UniProtKB-EC"/>
</dbReference>
<evidence type="ECO:0000256" key="4">
    <source>
        <dbReference type="ARBA" id="ARBA00023445"/>
    </source>
</evidence>
<feature type="domain" description="NAD-dependent epimerase/dehydratase" evidence="10">
    <location>
        <begin position="8"/>
        <end position="247"/>
    </location>
</feature>
<keyword evidence="2" id="KW-0560">Oxidoreductase</keyword>
<dbReference type="InterPro" id="IPR001509">
    <property type="entry name" value="Epimerase_deHydtase"/>
</dbReference>
<evidence type="ECO:0000256" key="9">
    <source>
        <dbReference type="ARBA" id="ARBA00049132"/>
    </source>
</evidence>